<reference evidence="2 3" key="1">
    <citation type="submission" date="2018-12" db="EMBL/GenBank/DDBJ databases">
        <authorList>
            <consortium name="Pathogen Informatics"/>
        </authorList>
    </citation>
    <scope>NUCLEOTIDE SEQUENCE [LARGE SCALE GENOMIC DNA]</scope>
    <source>
        <strain evidence="2 3">NCTC6754</strain>
    </source>
</reference>
<feature type="compositionally biased region" description="Basic and acidic residues" evidence="1">
    <location>
        <begin position="10"/>
        <end position="30"/>
    </location>
</feature>
<name>A0A3S4LTK1_SALET</name>
<evidence type="ECO:0000256" key="1">
    <source>
        <dbReference type="SAM" id="MobiDB-lite"/>
    </source>
</evidence>
<gene>
    <name evidence="2" type="ORF">NCTC6754_04193</name>
</gene>
<feature type="region of interest" description="Disordered" evidence="1">
    <location>
        <begin position="1"/>
        <end position="30"/>
    </location>
</feature>
<dbReference type="AlphaFoldDB" id="A0A3S4LTK1"/>
<protein>
    <submittedName>
        <fullName evidence="2">Uncharacterized protein</fullName>
    </submittedName>
</protein>
<evidence type="ECO:0000313" key="2">
    <source>
        <dbReference type="EMBL" id="VEB56122.1"/>
    </source>
</evidence>
<accession>A0A3S4LTK1</accession>
<organism evidence="2 3">
    <name type="scientific">Salmonella enterica I</name>
    <dbReference type="NCBI Taxonomy" id="59201"/>
    <lineage>
        <taxon>Bacteria</taxon>
        <taxon>Pseudomonadati</taxon>
        <taxon>Pseudomonadota</taxon>
        <taxon>Gammaproteobacteria</taxon>
        <taxon>Enterobacterales</taxon>
        <taxon>Enterobacteriaceae</taxon>
        <taxon>Salmonella</taxon>
    </lineage>
</organism>
<sequence length="83" mass="9193">MVNTGYSTAKAERENVSRNRRNESKFHDDSLSLTPAVKSYREHGLCGPEKQNMVMAVTEKYGCTSVQSALRINPSADKTDLTA</sequence>
<evidence type="ECO:0000313" key="3">
    <source>
        <dbReference type="Proteomes" id="UP000269208"/>
    </source>
</evidence>
<dbReference type="EMBL" id="LR134190">
    <property type="protein sequence ID" value="VEB56122.1"/>
    <property type="molecule type" value="Genomic_DNA"/>
</dbReference>
<dbReference type="Proteomes" id="UP000269208">
    <property type="component" value="Chromosome"/>
</dbReference>
<proteinExistence type="predicted"/>